<evidence type="ECO:0000256" key="1">
    <source>
        <dbReference type="ARBA" id="ARBA00004651"/>
    </source>
</evidence>
<comment type="caution">
    <text evidence="7">The sequence shown here is derived from an EMBL/GenBank/DDBJ whole genome shotgun (WGS) entry which is preliminary data.</text>
</comment>
<dbReference type="PROSITE" id="PS50850">
    <property type="entry name" value="MFS"/>
    <property type="match status" value="1"/>
</dbReference>
<proteinExistence type="predicted"/>
<feature type="transmembrane region" description="Helical" evidence="5">
    <location>
        <begin position="157"/>
        <end position="174"/>
    </location>
</feature>
<feature type="transmembrane region" description="Helical" evidence="5">
    <location>
        <begin position="62"/>
        <end position="82"/>
    </location>
</feature>
<evidence type="ECO:0000256" key="4">
    <source>
        <dbReference type="ARBA" id="ARBA00023136"/>
    </source>
</evidence>
<dbReference type="PANTHER" id="PTHR23534:SF1">
    <property type="entry name" value="MAJOR FACILITATOR SUPERFAMILY PROTEIN"/>
    <property type="match status" value="1"/>
</dbReference>
<dbReference type="SUPFAM" id="SSF103473">
    <property type="entry name" value="MFS general substrate transporter"/>
    <property type="match status" value="1"/>
</dbReference>
<feature type="domain" description="Major facilitator superfamily (MFS) profile" evidence="6">
    <location>
        <begin position="24"/>
        <end position="427"/>
    </location>
</feature>
<dbReference type="GO" id="GO:0022857">
    <property type="term" value="F:transmembrane transporter activity"/>
    <property type="evidence" value="ECO:0007669"/>
    <property type="project" value="InterPro"/>
</dbReference>
<evidence type="ECO:0000313" key="7">
    <source>
        <dbReference type="EMBL" id="HIT75172.1"/>
    </source>
</evidence>
<name>A0A9D1GXW6_9ACTN</name>
<dbReference type="InterPro" id="IPR036259">
    <property type="entry name" value="MFS_trans_sf"/>
</dbReference>
<dbReference type="Gene3D" id="1.20.1250.20">
    <property type="entry name" value="MFS general substrate transporter like domains"/>
    <property type="match status" value="1"/>
</dbReference>
<keyword evidence="3 5" id="KW-1133">Transmembrane helix</keyword>
<comment type="subcellular location">
    <subcellularLocation>
        <location evidence="1">Cell membrane</location>
        <topology evidence="1">Multi-pass membrane protein</topology>
    </subcellularLocation>
</comment>
<gene>
    <name evidence="7" type="ORF">IAA98_06280</name>
</gene>
<dbReference type="EMBL" id="DVLP01000191">
    <property type="protein sequence ID" value="HIT75172.1"/>
    <property type="molecule type" value="Genomic_DNA"/>
</dbReference>
<feature type="transmembrane region" description="Helical" evidence="5">
    <location>
        <begin position="384"/>
        <end position="400"/>
    </location>
</feature>
<dbReference type="Pfam" id="PF07690">
    <property type="entry name" value="MFS_1"/>
    <property type="match status" value="1"/>
</dbReference>
<feature type="transmembrane region" description="Helical" evidence="5">
    <location>
        <begin position="287"/>
        <end position="306"/>
    </location>
</feature>
<dbReference type="InterPro" id="IPR020846">
    <property type="entry name" value="MFS_dom"/>
</dbReference>
<dbReference type="Proteomes" id="UP000886842">
    <property type="component" value="Unassembled WGS sequence"/>
</dbReference>
<feature type="transmembrane region" description="Helical" evidence="5">
    <location>
        <begin position="318"/>
        <end position="336"/>
    </location>
</feature>
<sequence length="429" mass="44520">MSVQNQAVAEWQSSADVVRAQRRSVGVLFAAQILGGLGIGAGVAMGSLLAEEVTQDEALAGISRTMSTLGTAAFAVPLVMLAARRGRRFALTTGWALAVIGAATLVSSIAVGRSTPLVSVPLLMVGMLVFGAGQAANLQSRFAATDLAPPRTRARSLSLIVWATTVGTVLGPNLAAPGETVAGWFGLPGIAGPYLIGSVGLVLGALVSWIGLRPDPLLVARDHTVRASRGRPEEPALARGEVVRTIWQLPLLRTALIAVVLNQTVMVTVMTMAPVHMAHHDMTLPMVGFSLSLHTLGMFAFSPLVGMVADRIGEVPTVLLGTVITLVSLGFCFVAGDSMVLITVGLFLLGLGWSFGMVAGSALLTRAAPERIRAQVQGFSDTSMNLVAALGAAAAGPVLALWGYPWLSAIAAVVVVVIIVLVLPQRRHD</sequence>
<dbReference type="PANTHER" id="PTHR23534">
    <property type="entry name" value="MFS PERMEASE"/>
    <property type="match status" value="1"/>
</dbReference>
<feature type="transmembrane region" description="Helical" evidence="5">
    <location>
        <begin position="27"/>
        <end position="50"/>
    </location>
</feature>
<evidence type="ECO:0000259" key="6">
    <source>
        <dbReference type="PROSITE" id="PS50850"/>
    </source>
</evidence>
<protein>
    <submittedName>
        <fullName evidence="7">MFS transporter</fullName>
    </submittedName>
</protein>
<dbReference type="GO" id="GO:0005886">
    <property type="term" value="C:plasma membrane"/>
    <property type="evidence" value="ECO:0007669"/>
    <property type="project" value="UniProtKB-SubCell"/>
</dbReference>
<feature type="transmembrane region" description="Helical" evidence="5">
    <location>
        <begin position="117"/>
        <end position="136"/>
    </location>
</feature>
<evidence type="ECO:0000256" key="3">
    <source>
        <dbReference type="ARBA" id="ARBA00022989"/>
    </source>
</evidence>
<accession>A0A9D1GXW6</accession>
<evidence type="ECO:0000256" key="2">
    <source>
        <dbReference type="ARBA" id="ARBA00022692"/>
    </source>
</evidence>
<reference evidence="7" key="1">
    <citation type="submission" date="2020-10" db="EMBL/GenBank/DDBJ databases">
        <authorList>
            <person name="Gilroy R."/>
        </authorList>
    </citation>
    <scope>NUCLEOTIDE SEQUENCE</scope>
    <source>
        <strain evidence="7">ChiGjej1B1-24693</strain>
    </source>
</reference>
<organism evidence="7 8">
    <name type="scientific">Candidatus Avipropionibacterium avicola</name>
    <dbReference type="NCBI Taxonomy" id="2840701"/>
    <lineage>
        <taxon>Bacteria</taxon>
        <taxon>Bacillati</taxon>
        <taxon>Actinomycetota</taxon>
        <taxon>Actinomycetes</taxon>
        <taxon>Propionibacteriales</taxon>
        <taxon>Propionibacteriaceae</taxon>
        <taxon>Propionibacteriaceae incertae sedis</taxon>
        <taxon>Candidatus Avipropionibacterium</taxon>
    </lineage>
</organism>
<evidence type="ECO:0000313" key="8">
    <source>
        <dbReference type="Proteomes" id="UP000886842"/>
    </source>
</evidence>
<dbReference type="AlphaFoldDB" id="A0A9D1GXW6"/>
<feature type="transmembrane region" description="Helical" evidence="5">
    <location>
        <begin position="89"/>
        <end position="111"/>
    </location>
</feature>
<reference evidence="7" key="2">
    <citation type="journal article" date="2021" name="PeerJ">
        <title>Extensive microbial diversity within the chicken gut microbiome revealed by metagenomics and culture.</title>
        <authorList>
            <person name="Gilroy R."/>
            <person name="Ravi A."/>
            <person name="Getino M."/>
            <person name="Pursley I."/>
            <person name="Horton D.L."/>
            <person name="Alikhan N.F."/>
            <person name="Baker D."/>
            <person name="Gharbi K."/>
            <person name="Hall N."/>
            <person name="Watson M."/>
            <person name="Adriaenssens E.M."/>
            <person name="Foster-Nyarko E."/>
            <person name="Jarju S."/>
            <person name="Secka A."/>
            <person name="Antonio M."/>
            <person name="Oren A."/>
            <person name="Chaudhuri R.R."/>
            <person name="La Ragione R."/>
            <person name="Hildebrand F."/>
            <person name="Pallen M.J."/>
        </authorList>
    </citation>
    <scope>NUCLEOTIDE SEQUENCE</scope>
    <source>
        <strain evidence="7">ChiGjej1B1-24693</strain>
    </source>
</reference>
<feature type="transmembrane region" description="Helical" evidence="5">
    <location>
        <begin position="254"/>
        <end position="275"/>
    </location>
</feature>
<evidence type="ECO:0000256" key="5">
    <source>
        <dbReference type="SAM" id="Phobius"/>
    </source>
</evidence>
<dbReference type="InterPro" id="IPR011701">
    <property type="entry name" value="MFS"/>
</dbReference>
<keyword evidence="4 5" id="KW-0472">Membrane</keyword>
<keyword evidence="2 5" id="KW-0812">Transmembrane</keyword>
<feature type="transmembrane region" description="Helical" evidence="5">
    <location>
        <begin position="342"/>
        <end position="364"/>
    </location>
</feature>
<feature type="transmembrane region" description="Helical" evidence="5">
    <location>
        <begin position="406"/>
        <end position="423"/>
    </location>
</feature>
<feature type="transmembrane region" description="Helical" evidence="5">
    <location>
        <begin position="194"/>
        <end position="212"/>
    </location>
</feature>